<dbReference type="AlphaFoldDB" id="A0A2U8WAH7"/>
<name>A0A2U8WAH7_9HYPH</name>
<protein>
    <submittedName>
        <fullName evidence="1">Uncharacterized protein</fullName>
    </submittedName>
</protein>
<evidence type="ECO:0000313" key="1">
    <source>
        <dbReference type="EMBL" id="AWN43155.1"/>
    </source>
</evidence>
<keyword evidence="2" id="KW-1185">Reference proteome</keyword>
<gene>
    <name evidence="1" type="ORF">DK389_25005</name>
</gene>
<evidence type="ECO:0000313" key="2">
    <source>
        <dbReference type="Proteomes" id="UP000245926"/>
    </source>
</evidence>
<organism evidence="1 2">
    <name type="scientific">Methylobacterium durans</name>
    <dbReference type="NCBI Taxonomy" id="2202825"/>
    <lineage>
        <taxon>Bacteria</taxon>
        <taxon>Pseudomonadati</taxon>
        <taxon>Pseudomonadota</taxon>
        <taxon>Alphaproteobacteria</taxon>
        <taxon>Hyphomicrobiales</taxon>
        <taxon>Methylobacteriaceae</taxon>
        <taxon>Methylobacterium</taxon>
    </lineage>
</organism>
<dbReference type="RefSeq" id="WP_109893688.1">
    <property type="nucleotide sequence ID" value="NZ_CP029550.1"/>
</dbReference>
<dbReference type="OrthoDB" id="7998542at2"/>
<dbReference type="KEGG" id="mets:DK389_25005"/>
<accession>A0A2U8WAH7</accession>
<dbReference type="EMBL" id="CP029550">
    <property type="protein sequence ID" value="AWN43155.1"/>
    <property type="molecule type" value="Genomic_DNA"/>
</dbReference>
<sequence>MYEKLITLNNVLIQDTAERHLAPLRGEGLQYRMWVTGTPRSSTVHMRVADLTSEMKARIADVLSGRGVLFDIEDAQAA</sequence>
<reference evidence="2" key="1">
    <citation type="submission" date="2018-05" db="EMBL/GenBank/DDBJ databases">
        <title>Complete Genome Sequence of Methylobacterium sp. 17SD2-17.</title>
        <authorList>
            <person name="Srinivasan S."/>
        </authorList>
    </citation>
    <scope>NUCLEOTIDE SEQUENCE [LARGE SCALE GENOMIC DNA]</scope>
    <source>
        <strain evidence="2">17SD2-17</strain>
    </source>
</reference>
<dbReference type="Proteomes" id="UP000245926">
    <property type="component" value="Chromosome"/>
</dbReference>
<proteinExistence type="predicted"/>